<feature type="transmembrane region" description="Helical" evidence="7">
    <location>
        <begin position="40"/>
        <end position="64"/>
    </location>
</feature>
<keyword evidence="5 7" id="KW-0472">Membrane</keyword>
<feature type="transmembrane region" description="Helical" evidence="7">
    <location>
        <begin position="269"/>
        <end position="288"/>
    </location>
</feature>
<sequence>MMPPWLIVLLAVSFVLYTDDYVIAGILPEIATDLGVTEGQAGQLVTAFSATVAAVAPVAAVALARVPPRRLFLVALIIFAGANLGAVVASSFGVLMVLRVVAAAAAASVTPVIFAFAASHAPAGKTGRYLATVSLGVTGSIALGVPLGTWIGGAFGWRATFLAVAVAGMLALIGVLLTVPGGGRGERAPRLSEQLRGLTRAPIAVSLAANCLLMAGTMMVLTYLAPYLSATAGAGVEERGVVFGLSGFAGMAGIWLGGQVADRWGPGRALFFGIGVIIAAMVALWGMWAARPMPIGLVLVVTTVWGGMAFWNSPAIQMRLHTLAGPLAGQALALNTSGTYLGIAFGAAVGGVVLSAAGPGVLPLAAAGFGLAALLLLEVVRRSPPAGRARDTDVTSPAGEASHGNKSSNHGDQSHHRNSSKHTENTGE</sequence>
<feature type="transmembrane region" description="Helical" evidence="7">
    <location>
        <begin position="96"/>
        <end position="117"/>
    </location>
</feature>
<evidence type="ECO:0000256" key="5">
    <source>
        <dbReference type="ARBA" id="ARBA00023136"/>
    </source>
</evidence>
<dbReference type="EMBL" id="JBGBYS010000003">
    <property type="protein sequence ID" value="MEY9257920.1"/>
    <property type="molecule type" value="Genomic_DNA"/>
</dbReference>
<evidence type="ECO:0000256" key="1">
    <source>
        <dbReference type="ARBA" id="ARBA00004651"/>
    </source>
</evidence>
<organism evidence="9 10">
    <name type="scientific">Brevibacterium epidermidis</name>
    <dbReference type="NCBI Taxonomy" id="1698"/>
    <lineage>
        <taxon>Bacteria</taxon>
        <taxon>Bacillati</taxon>
        <taxon>Actinomycetota</taxon>
        <taxon>Actinomycetes</taxon>
        <taxon>Micrococcales</taxon>
        <taxon>Brevibacteriaceae</taxon>
        <taxon>Brevibacterium</taxon>
    </lineage>
</organism>
<dbReference type="InterPro" id="IPR020846">
    <property type="entry name" value="MFS_dom"/>
</dbReference>
<keyword evidence="10" id="KW-1185">Reference proteome</keyword>
<dbReference type="InterPro" id="IPR050189">
    <property type="entry name" value="MFS_Efflux_Transporters"/>
</dbReference>
<feature type="transmembrane region" description="Helical" evidence="7">
    <location>
        <begin position="294"/>
        <end position="311"/>
    </location>
</feature>
<evidence type="ECO:0000313" key="10">
    <source>
        <dbReference type="Proteomes" id="UP001565435"/>
    </source>
</evidence>
<feature type="transmembrane region" description="Helical" evidence="7">
    <location>
        <begin position="240"/>
        <end position="257"/>
    </location>
</feature>
<dbReference type="CDD" id="cd17324">
    <property type="entry name" value="MFS_NepI_like"/>
    <property type="match status" value="1"/>
</dbReference>
<feature type="transmembrane region" description="Helical" evidence="7">
    <location>
        <begin position="332"/>
        <end position="354"/>
    </location>
</feature>
<accession>A0ABV4EHC5</accession>
<dbReference type="PANTHER" id="PTHR43124:SF10">
    <property type="entry name" value="PURINE EFFLUX PUMP PBUE"/>
    <property type="match status" value="1"/>
</dbReference>
<evidence type="ECO:0000256" key="4">
    <source>
        <dbReference type="ARBA" id="ARBA00022989"/>
    </source>
</evidence>
<dbReference type="Pfam" id="PF07690">
    <property type="entry name" value="MFS_1"/>
    <property type="match status" value="1"/>
</dbReference>
<dbReference type="SUPFAM" id="SSF103473">
    <property type="entry name" value="MFS general substrate transporter"/>
    <property type="match status" value="1"/>
</dbReference>
<dbReference type="RefSeq" id="WP_370035260.1">
    <property type="nucleotide sequence ID" value="NZ_JBGBYS010000003.1"/>
</dbReference>
<comment type="caution">
    <text evidence="9">The sequence shown here is derived from an EMBL/GenBank/DDBJ whole genome shotgun (WGS) entry which is preliminary data.</text>
</comment>
<dbReference type="InterPro" id="IPR011701">
    <property type="entry name" value="MFS"/>
</dbReference>
<evidence type="ECO:0000256" key="3">
    <source>
        <dbReference type="ARBA" id="ARBA00022692"/>
    </source>
</evidence>
<dbReference type="PROSITE" id="PS50850">
    <property type="entry name" value="MFS"/>
    <property type="match status" value="1"/>
</dbReference>
<evidence type="ECO:0000256" key="7">
    <source>
        <dbReference type="SAM" id="Phobius"/>
    </source>
</evidence>
<dbReference type="InterPro" id="IPR036259">
    <property type="entry name" value="MFS_trans_sf"/>
</dbReference>
<dbReference type="Proteomes" id="UP001565435">
    <property type="component" value="Unassembled WGS sequence"/>
</dbReference>
<feature type="domain" description="Major facilitator superfamily (MFS) profile" evidence="8">
    <location>
        <begin position="5"/>
        <end position="384"/>
    </location>
</feature>
<name>A0ABV4EHC5_BREEP</name>
<feature type="transmembrane region" description="Helical" evidence="7">
    <location>
        <begin position="71"/>
        <end position="90"/>
    </location>
</feature>
<evidence type="ECO:0000256" key="6">
    <source>
        <dbReference type="SAM" id="MobiDB-lite"/>
    </source>
</evidence>
<evidence type="ECO:0000259" key="8">
    <source>
        <dbReference type="PROSITE" id="PS50850"/>
    </source>
</evidence>
<feature type="region of interest" description="Disordered" evidence="6">
    <location>
        <begin position="386"/>
        <end position="428"/>
    </location>
</feature>
<gene>
    <name evidence="9" type="ORF">ABH903_000930</name>
</gene>
<reference evidence="9 10" key="1">
    <citation type="submission" date="2024-07" db="EMBL/GenBank/DDBJ databases">
        <title>Mealworm larvae gut microbial communities from Newark, Delaware, USA.</title>
        <authorList>
            <person name="Blenner M."/>
        </authorList>
    </citation>
    <scope>NUCLEOTIDE SEQUENCE [LARGE SCALE GENOMIC DNA]</scope>
    <source>
        <strain evidence="9 10">UD i117</strain>
    </source>
</reference>
<dbReference type="Gene3D" id="1.20.1250.20">
    <property type="entry name" value="MFS general substrate transporter like domains"/>
    <property type="match status" value="1"/>
</dbReference>
<dbReference type="PANTHER" id="PTHR43124">
    <property type="entry name" value="PURINE EFFLUX PUMP PBUE"/>
    <property type="match status" value="1"/>
</dbReference>
<proteinExistence type="predicted"/>
<keyword evidence="4 7" id="KW-1133">Transmembrane helix</keyword>
<evidence type="ECO:0000256" key="2">
    <source>
        <dbReference type="ARBA" id="ARBA00022475"/>
    </source>
</evidence>
<keyword evidence="2" id="KW-1003">Cell membrane</keyword>
<feature type="transmembrane region" description="Helical" evidence="7">
    <location>
        <begin position="129"/>
        <end position="151"/>
    </location>
</feature>
<feature type="transmembrane region" description="Helical" evidence="7">
    <location>
        <begin position="360"/>
        <end position="380"/>
    </location>
</feature>
<keyword evidence="3 7" id="KW-0812">Transmembrane</keyword>
<evidence type="ECO:0000313" key="9">
    <source>
        <dbReference type="EMBL" id="MEY9257920.1"/>
    </source>
</evidence>
<comment type="subcellular location">
    <subcellularLocation>
        <location evidence="1">Cell membrane</location>
        <topology evidence="1">Multi-pass membrane protein</topology>
    </subcellularLocation>
</comment>
<feature type="transmembrane region" description="Helical" evidence="7">
    <location>
        <begin position="201"/>
        <end position="228"/>
    </location>
</feature>
<feature type="transmembrane region" description="Helical" evidence="7">
    <location>
        <begin position="157"/>
        <end position="180"/>
    </location>
</feature>
<protein>
    <submittedName>
        <fullName evidence="9">MFS family arabinose efflux permease</fullName>
    </submittedName>
</protein>